<evidence type="ECO:0000313" key="1">
    <source>
        <dbReference type="EMBL" id="CAG8817357.1"/>
    </source>
</evidence>
<protein>
    <submittedName>
        <fullName evidence="1">24137_t:CDS:1</fullName>
    </submittedName>
</protein>
<feature type="non-terminal residue" evidence="1">
    <location>
        <position position="1"/>
    </location>
</feature>
<gene>
    <name evidence="1" type="ORF">RPERSI_LOCUS24663</name>
</gene>
<organism evidence="1 2">
    <name type="scientific">Racocetra persica</name>
    <dbReference type="NCBI Taxonomy" id="160502"/>
    <lineage>
        <taxon>Eukaryota</taxon>
        <taxon>Fungi</taxon>
        <taxon>Fungi incertae sedis</taxon>
        <taxon>Mucoromycota</taxon>
        <taxon>Glomeromycotina</taxon>
        <taxon>Glomeromycetes</taxon>
        <taxon>Diversisporales</taxon>
        <taxon>Gigasporaceae</taxon>
        <taxon>Racocetra</taxon>
    </lineage>
</organism>
<reference evidence="1" key="1">
    <citation type="submission" date="2021-06" db="EMBL/GenBank/DDBJ databases">
        <authorList>
            <person name="Kallberg Y."/>
            <person name="Tangrot J."/>
            <person name="Rosling A."/>
        </authorList>
    </citation>
    <scope>NUCLEOTIDE SEQUENCE</scope>
    <source>
        <strain evidence="1">MA461A</strain>
    </source>
</reference>
<dbReference type="EMBL" id="CAJVQC010079724">
    <property type="protein sequence ID" value="CAG8817357.1"/>
    <property type="molecule type" value="Genomic_DNA"/>
</dbReference>
<sequence length="322" mass="36864">KLLDTMYDIPRLETIQSLLLLSMSELVPSRFDNGYMFLGMAIQMAHLLRIDVIDDSLDPGHTLNINIAIKVYNVVNFIRWHSFLLAKPPVIDFVANRVPLPKLASFSQLVKDHFIAFVELSHILGRIWTFGYSPSSKPSCEDWRHHLANPLSDLMKIRSSLANWLKKLPNTLQYLYLPATDLRSIYQLASFSDFTGFINMLFHTCIILVHKLYIPIPQPHTNQNHKSLQHSPIQICLNSAIAIIDIAKTTREFDADAFYHFLFPVYSLLQATTIQLVIMNISKEYESLVKLTLENSIKEVKLISKRCGLSVLQDAVNELENI</sequence>
<proteinExistence type="predicted"/>
<accession>A0ACA9RYI3</accession>
<feature type="non-terminal residue" evidence="1">
    <location>
        <position position="322"/>
    </location>
</feature>
<comment type="caution">
    <text evidence="1">The sequence shown here is derived from an EMBL/GenBank/DDBJ whole genome shotgun (WGS) entry which is preliminary data.</text>
</comment>
<name>A0ACA9RYI3_9GLOM</name>
<dbReference type="Proteomes" id="UP000789920">
    <property type="component" value="Unassembled WGS sequence"/>
</dbReference>
<keyword evidence="2" id="KW-1185">Reference proteome</keyword>
<evidence type="ECO:0000313" key="2">
    <source>
        <dbReference type="Proteomes" id="UP000789920"/>
    </source>
</evidence>